<dbReference type="PANTHER" id="PTHR10974:SF75">
    <property type="entry name" value="SULFATASE DOMAIN-CONTAINING PROTEIN"/>
    <property type="match status" value="1"/>
</dbReference>
<dbReference type="OMA" id="CICRTET"/>
<proteinExistence type="predicted"/>
<evidence type="ECO:0000313" key="3">
    <source>
        <dbReference type="WBParaSite" id="HCON_00018660-00001"/>
    </source>
</evidence>
<dbReference type="InterPro" id="IPR017850">
    <property type="entry name" value="Alkaline_phosphatase_core_sf"/>
</dbReference>
<evidence type="ECO:0000256" key="1">
    <source>
        <dbReference type="SAM" id="Phobius"/>
    </source>
</evidence>
<keyword evidence="2" id="KW-1185">Reference proteome</keyword>
<dbReference type="Gene3D" id="3.40.720.10">
    <property type="entry name" value="Alkaline Phosphatase, subunit A"/>
    <property type="match status" value="1"/>
</dbReference>
<dbReference type="CDD" id="cd16021">
    <property type="entry name" value="ALP_like"/>
    <property type="match status" value="1"/>
</dbReference>
<dbReference type="InterPro" id="IPR004245">
    <property type="entry name" value="DUF229"/>
</dbReference>
<keyword evidence="1" id="KW-0472">Membrane</keyword>
<keyword evidence="1" id="KW-1133">Transmembrane helix</keyword>
<dbReference type="GO" id="GO:0005615">
    <property type="term" value="C:extracellular space"/>
    <property type="evidence" value="ECO:0007669"/>
    <property type="project" value="TreeGrafter"/>
</dbReference>
<keyword evidence="1" id="KW-0812">Transmembrane</keyword>
<name>A0A7I4XXR4_HAECO</name>
<feature type="transmembrane region" description="Helical" evidence="1">
    <location>
        <begin position="6"/>
        <end position="24"/>
    </location>
</feature>
<dbReference type="AlphaFoldDB" id="A0A7I4XXR4"/>
<dbReference type="WBParaSite" id="HCON_00018660-00001">
    <property type="protein sequence ID" value="HCON_00018660-00001"/>
    <property type="gene ID" value="HCON_00018660"/>
</dbReference>
<dbReference type="PANTHER" id="PTHR10974">
    <property type="entry name" value="FI08016P-RELATED"/>
    <property type="match status" value="1"/>
</dbReference>
<organism evidence="2 3">
    <name type="scientific">Haemonchus contortus</name>
    <name type="common">Barber pole worm</name>
    <dbReference type="NCBI Taxonomy" id="6289"/>
    <lineage>
        <taxon>Eukaryota</taxon>
        <taxon>Metazoa</taxon>
        <taxon>Ecdysozoa</taxon>
        <taxon>Nematoda</taxon>
        <taxon>Chromadorea</taxon>
        <taxon>Rhabditida</taxon>
        <taxon>Rhabditina</taxon>
        <taxon>Rhabditomorpha</taxon>
        <taxon>Strongyloidea</taxon>
        <taxon>Trichostrongylidae</taxon>
        <taxon>Haemonchus</taxon>
    </lineage>
</organism>
<dbReference type="Pfam" id="PF02995">
    <property type="entry name" value="DUF229"/>
    <property type="match status" value="1"/>
</dbReference>
<accession>A0A7I4XXR4</accession>
<dbReference type="OrthoDB" id="5862419at2759"/>
<sequence>MQELCTGVITALLIVNLIAIVYYISLQYGDIYLKYGRQTQSRTFTFDDDTTVLDTCPLRVIDPLSPELLKFHSPDRNRKKGCHVYEPWTVLRNGFIEVVKNETSCKARCLFPNKDSEIIEGNFRELPTNSSFECDIIETECNREGYNETEHYLHMQIYENETLKSQTSSLPNVYMIVIDSTSTFMVKRSLPKTLQFLKNNLGAVQMNFLNKVGDNSRPNGFPLLFGKSIEKVDRVGRTPEEPDWNNTEICNEWLDEYPYILEEYKKKGYKSLAAVDYSKGIMYYQFCKGLRRKEADHLYRPFDIQMHKKSYTEKLLGATCGESHLYMLQFLEMFMNAYTGIPKISLVWLTGLAHDTVYSLYHTDDHFLKFFTNNQKNLENSFLFFFGDHGPRYSGIHNVRLGRYENRNPFFLMALPKRIQNTAVHEELRAKSMQLMTHFDIHATLNDILHYQPHLKYSDTTERRMLSISKGSSLLRKWQGPRNCQTLPIPFDYCICQYEKKNVTNELIRRVLGFFVADELNRTLERMGYAEKCLKQKYKRAIDIEELQVGVNTLYTVYVELQPSNGLFSAQVFSTSSGLQLSSGFTRWGVYGSMGVCVPDPASTLCHCKGEP</sequence>
<protein>
    <submittedName>
        <fullName evidence="3">Sulfatase domain-containing protein</fullName>
    </submittedName>
</protein>
<dbReference type="Proteomes" id="UP000025227">
    <property type="component" value="Unplaced"/>
</dbReference>
<dbReference type="SUPFAM" id="SSF53649">
    <property type="entry name" value="Alkaline phosphatase-like"/>
    <property type="match status" value="1"/>
</dbReference>
<reference evidence="3" key="1">
    <citation type="submission" date="2020-12" db="UniProtKB">
        <authorList>
            <consortium name="WormBaseParasite"/>
        </authorList>
    </citation>
    <scope>IDENTIFICATION</scope>
    <source>
        <strain evidence="3">MHco3</strain>
    </source>
</reference>
<evidence type="ECO:0000313" key="2">
    <source>
        <dbReference type="Proteomes" id="UP000025227"/>
    </source>
</evidence>